<reference evidence="6" key="1">
    <citation type="submission" date="2018-05" db="EMBL/GenBank/DDBJ databases">
        <authorList>
            <person name="Lanie J.A."/>
            <person name="Ng W.-L."/>
            <person name="Kazmierczak K.M."/>
            <person name="Andrzejewski T.M."/>
            <person name="Davidsen T.M."/>
            <person name="Wayne K.J."/>
            <person name="Tettelin H."/>
            <person name="Glass J.I."/>
            <person name="Rusch D."/>
            <person name="Podicherti R."/>
            <person name="Tsui H.-C.T."/>
            <person name="Winkler M.E."/>
        </authorList>
    </citation>
    <scope>NUCLEOTIDE SEQUENCE</scope>
</reference>
<evidence type="ECO:0000259" key="3">
    <source>
        <dbReference type="Pfam" id="PF00725"/>
    </source>
</evidence>
<dbReference type="PANTHER" id="PTHR48075">
    <property type="entry name" value="3-HYDROXYACYL-COA DEHYDROGENASE FAMILY PROTEIN"/>
    <property type="match status" value="1"/>
</dbReference>
<feature type="domain" description="Enoyl-CoA hydratase/isomerase" evidence="5">
    <location>
        <begin position="484"/>
        <end position="620"/>
    </location>
</feature>
<evidence type="ECO:0000259" key="4">
    <source>
        <dbReference type="Pfam" id="PF02737"/>
    </source>
</evidence>
<dbReference type="InterPro" id="IPR036291">
    <property type="entry name" value="NAD(P)-bd_dom_sf"/>
</dbReference>
<dbReference type="Gene3D" id="3.40.50.720">
    <property type="entry name" value="NAD(P)-binding Rossmann-like Domain"/>
    <property type="match status" value="1"/>
</dbReference>
<dbReference type="UniPathway" id="UPA00659"/>
<protein>
    <recommendedName>
        <fullName evidence="7">3-hydroxyacyl-CoA dehydrogenase</fullName>
    </recommendedName>
</protein>
<dbReference type="SUPFAM" id="SSF51735">
    <property type="entry name" value="NAD(P)-binding Rossmann-fold domains"/>
    <property type="match status" value="1"/>
</dbReference>
<feature type="domain" description="3-hydroxyacyl-CoA dehydrogenase C-terminal" evidence="3">
    <location>
        <begin position="187"/>
        <end position="286"/>
    </location>
</feature>
<dbReference type="EMBL" id="UINC01019842">
    <property type="protein sequence ID" value="SVA83903.1"/>
    <property type="molecule type" value="Genomic_DNA"/>
</dbReference>
<dbReference type="Pfam" id="PF02737">
    <property type="entry name" value="3HCDH_N"/>
    <property type="match status" value="1"/>
</dbReference>
<dbReference type="InterPro" id="IPR045004">
    <property type="entry name" value="ECH_dom"/>
</dbReference>
<gene>
    <name evidence="6" type="ORF">METZ01_LOCUS136757</name>
</gene>
<dbReference type="GO" id="GO:0006635">
    <property type="term" value="P:fatty acid beta-oxidation"/>
    <property type="evidence" value="ECO:0007669"/>
    <property type="project" value="UniProtKB-UniPathway"/>
</dbReference>
<keyword evidence="2" id="KW-0520">NAD</keyword>
<keyword evidence="1" id="KW-0560">Oxidoreductase</keyword>
<dbReference type="GO" id="GO:0070403">
    <property type="term" value="F:NAD+ binding"/>
    <property type="evidence" value="ECO:0007669"/>
    <property type="project" value="InterPro"/>
</dbReference>
<dbReference type="CDD" id="cd06558">
    <property type="entry name" value="crotonase-like"/>
    <property type="match status" value="1"/>
</dbReference>
<dbReference type="InterPro" id="IPR029045">
    <property type="entry name" value="ClpP/crotonase-like_dom_sf"/>
</dbReference>
<dbReference type="AlphaFoldDB" id="A0A381Z533"/>
<evidence type="ECO:0000256" key="1">
    <source>
        <dbReference type="ARBA" id="ARBA00023002"/>
    </source>
</evidence>
<dbReference type="SUPFAM" id="SSF48179">
    <property type="entry name" value="6-phosphogluconate dehydrogenase C-terminal domain-like"/>
    <property type="match status" value="2"/>
</dbReference>
<evidence type="ECO:0000259" key="5">
    <source>
        <dbReference type="Pfam" id="PF16113"/>
    </source>
</evidence>
<dbReference type="InterPro" id="IPR006176">
    <property type="entry name" value="3-OHacyl-CoA_DH_NAD-bd"/>
</dbReference>
<dbReference type="Gene3D" id="3.90.226.10">
    <property type="entry name" value="2-enoyl-CoA Hydratase, Chain A, domain 1"/>
    <property type="match status" value="1"/>
</dbReference>
<dbReference type="SUPFAM" id="SSF52096">
    <property type="entry name" value="ClpP/crotonase"/>
    <property type="match status" value="1"/>
</dbReference>
<evidence type="ECO:0000256" key="2">
    <source>
        <dbReference type="ARBA" id="ARBA00023027"/>
    </source>
</evidence>
<dbReference type="InterPro" id="IPR006108">
    <property type="entry name" value="3HC_DH_C"/>
</dbReference>
<proteinExistence type="predicted"/>
<evidence type="ECO:0008006" key="7">
    <source>
        <dbReference type="Google" id="ProtNLM"/>
    </source>
</evidence>
<dbReference type="PANTHER" id="PTHR48075:SF7">
    <property type="entry name" value="3-HYDROXYACYL-COA DEHYDROGENASE-RELATED"/>
    <property type="match status" value="1"/>
</dbReference>
<dbReference type="Gene3D" id="1.10.1040.50">
    <property type="match status" value="1"/>
</dbReference>
<dbReference type="Pfam" id="PF16113">
    <property type="entry name" value="ECH_2"/>
    <property type="match status" value="1"/>
</dbReference>
<name>A0A381Z533_9ZZZZ</name>
<dbReference type="Pfam" id="PF00725">
    <property type="entry name" value="3HCDH"/>
    <property type="match status" value="1"/>
</dbReference>
<feature type="domain" description="3-hydroxyacyl-CoA dehydrogenase NAD binding" evidence="4">
    <location>
        <begin position="8"/>
        <end position="184"/>
    </location>
</feature>
<dbReference type="InterPro" id="IPR008927">
    <property type="entry name" value="6-PGluconate_DH-like_C_sf"/>
</dbReference>
<evidence type="ECO:0000313" key="6">
    <source>
        <dbReference type="EMBL" id="SVA83903.1"/>
    </source>
</evidence>
<organism evidence="6">
    <name type="scientific">marine metagenome</name>
    <dbReference type="NCBI Taxonomy" id="408172"/>
    <lineage>
        <taxon>unclassified sequences</taxon>
        <taxon>metagenomes</taxon>
        <taxon>ecological metagenomes</taxon>
    </lineage>
</organism>
<sequence>MTKKIEKTAVLGAGVMGAQLAGHFANAGIPTLLFDISQDLSEQGIENLKKLKPAPLYKPKNTSLITPCTYENHIELIKEADWVLEAVAEKIDIKHKLFESISPYLKTNAILSSNTSGIPLNDLIKGLPESIHSRFMITHFFNPPRYMRLLELVRSEHTDDSCYNSIAEFGETVLGKGIVHAKDTPNFIANRIGVYGMMLSIHQAIKMNLSVESVDKLTGTVVGRQKSATFRTADLVGLDTLSHVAQTSYDRGENDEERKMFNIPDILNTLIESGRLGAKTKSGFYKKEGREILSLDLNSGEYKKQVKERFDGFRLAKDHQKPLDKIKALAYSDDKAGKYFWEILSKTLIYSANRIPEISDDIVNVDNALKWGFGWSNGPFETWDGIGLSRSVERMVSEGKKPPKWVADLAKEKDASFYKSGNGNSTYFDFSSANFEKKPVPEKSINLNLKKSAGNLVKRHWSASLIDLGDGILNLEFHSVLQPSLNPIDGSMLQMINDGLDLLDADKYKAMVIGHSGENFSAGANIAGILQFCENEDWDGLEKTVKIFQDLAQKIRFSKAPIIAAPFHLALGGGFEFIAPAAKRVSAAELYIGAVEVGIGLIPGAGGNLRLILNMMENAGKTGRLNVFPIVQKAFETIGFAKVATSAEEAKHLGYLLKTDTIVMNLDYLLWTAKETALELSENYSPPAYRDDLKLPGMGGRTAMKTALKGFKIQGKISDHDELIGQKLAYVITGGEKAGLTKTVDEQYLLDIEREAFVSLAGEKLSQDRIRYMLNKGKPLRN</sequence>
<dbReference type="GO" id="GO:0016616">
    <property type="term" value="F:oxidoreductase activity, acting on the CH-OH group of donors, NAD or NADP as acceptor"/>
    <property type="evidence" value="ECO:0007669"/>
    <property type="project" value="InterPro"/>
</dbReference>
<accession>A0A381Z533</accession>